<evidence type="ECO:0000313" key="4">
    <source>
        <dbReference type="RefSeq" id="XP_019645139.1"/>
    </source>
</evidence>
<dbReference type="Pfam" id="PF13768">
    <property type="entry name" value="VWA_3"/>
    <property type="match status" value="3"/>
</dbReference>
<dbReference type="OrthoDB" id="299997at2759"/>
<proteinExistence type="predicted"/>
<feature type="compositionally biased region" description="Polar residues" evidence="1">
    <location>
        <begin position="1186"/>
        <end position="1207"/>
    </location>
</feature>
<organism evidence="3 4">
    <name type="scientific">Branchiostoma belcheri</name>
    <name type="common">Amphioxus</name>
    <dbReference type="NCBI Taxonomy" id="7741"/>
    <lineage>
        <taxon>Eukaryota</taxon>
        <taxon>Metazoa</taxon>
        <taxon>Chordata</taxon>
        <taxon>Cephalochordata</taxon>
        <taxon>Leptocardii</taxon>
        <taxon>Amphioxiformes</taxon>
        <taxon>Branchiostomatidae</taxon>
        <taxon>Branchiostoma</taxon>
    </lineage>
</organism>
<evidence type="ECO:0000256" key="1">
    <source>
        <dbReference type="SAM" id="MobiDB-lite"/>
    </source>
</evidence>
<dbReference type="InterPro" id="IPR002035">
    <property type="entry name" value="VWF_A"/>
</dbReference>
<dbReference type="SUPFAM" id="SSF53300">
    <property type="entry name" value="vWA-like"/>
    <property type="match status" value="3"/>
</dbReference>
<evidence type="ECO:0000259" key="2">
    <source>
        <dbReference type="PROSITE" id="PS50234"/>
    </source>
</evidence>
<feature type="region of interest" description="Disordered" evidence="1">
    <location>
        <begin position="1186"/>
        <end position="1232"/>
    </location>
</feature>
<feature type="domain" description="VWFA" evidence="2">
    <location>
        <begin position="979"/>
        <end position="1175"/>
    </location>
</feature>
<dbReference type="SMART" id="SM00327">
    <property type="entry name" value="VWA"/>
    <property type="match status" value="1"/>
</dbReference>
<dbReference type="PANTHER" id="PTHR46478">
    <property type="entry name" value="VON WILLEBRAND FACTOR A DOMAIN-CONTAINING PROTEIN 3A"/>
    <property type="match status" value="1"/>
</dbReference>
<feature type="compositionally biased region" description="Basic and acidic residues" evidence="1">
    <location>
        <begin position="41"/>
        <end position="51"/>
    </location>
</feature>
<feature type="region of interest" description="Disordered" evidence="1">
    <location>
        <begin position="788"/>
        <end position="832"/>
    </location>
</feature>
<name>A0A6P5AFM0_BRABE</name>
<feature type="region of interest" description="Disordered" evidence="1">
    <location>
        <begin position="751"/>
        <end position="773"/>
    </location>
</feature>
<feature type="compositionally biased region" description="Basic and acidic residues" evidence="1">
    <location>
        <begin position="788"/>
        <end position="798"/>
    </location>
</feature>
<dbReference type="RefSeq" id="XP_019645139.1">
    <property type="nucleotide sequence ID" value="XM_019789580.1"/>
</dbReference>
<dbReference type="Proteomes" id="UP000515135">
    <property type="component" value="Unplaced"/>
</dbReference>
<gene>
    <name evidence="4" type="primary">LOC109485895</name>
</gene>
<keyword evidence="3" id="KW-1185">Reference proteome</keyword>
<reference evidence="4" key="1">
    <citation type="submission" date="2025-08" db="UniProtKB">
        <authorList>
            <consortium name="RefSeq"/>
        </authorList>
    </citation>
    <scope>IDENTIFICATION</scope>
    <source>
        <tissue evidence="4">Gonad</tissue>
    </source>
</reference>
<protein>
    <submittedName>
        <fullName evidence="4">von Willebrand factor A domain-containing protein 3A-like</fullName>
    </submittedName>
</protein>
<dbReference type="GeneID" id="109485895"/>
<accession>A0A6P5AFM0</accession>
<dbReference type="Gene3D" id="3.40.50.410">
    <property type="entry name" value="von Willebrand factor, type A domain"/>
    <property type="match status" value="2"/>
</dbReference>
<dbReference type="PANTHER" id="PTHR46478:SF1">
    <property type="entry name" value="VON WILLEBRAND FACTOR A DOMAIN-CONTAINING PROTEIN 3A"/>
    <property type="match status" value="1"/>
</dbReference>
<evidence type="ECO:0000313" key="3">
    <source>
        <dbReference type="Proteomes" id="UP000515135"/>
    </source>
</evidence>
<dbReference type="AlphaFoldDB" id="A0A6P5AFM0"/>
<feature type="region of interest" description="Disordered" evidence="1">
    <location>
        <begin position="1"/>
        <end position="51"/>
    </location>
</feature>
<sequence>MATEESETSSLAEEEISSDEAETVRRLHDASSQPDETFITESRKRPEWRDIDIPPAPYPLSNDMFITKVEHTKNLLRAKDVEAGFGEGQSSEEWLINHSIEHEGLTIKDVLNKGKVTQPKAKMSSEKPMKHVQFEATDINEFEYKLNLAIEQYHKRIKWLLQGTKRHFGLVKGTKVAVLIDTSDANCAFGRINAFKDEIVHLIDEQLSTKDGLYFMSFGTDVQPLWDNVRDVNVRTLQEAREWMARREGTGGCNLLRALKKVLTIKKVNYLLIILGNCPDQTTEILCNYVEQCMVGRALPIHTVAYDCSNHMTNVTLRTLAERSGGRYHCYASGCTEQIYTGTDISILLRESKRAQDVIAKIKEMRTGMMGDALISIMNEISYEVEKLPQSRFLPRPPNHSGPLNIETPNFQPKTSEVWLKTNGLKGKKLNLYQVLSPNAFSPIEEFIPVIKKVVTSQVHEKSMAQFQWHDGTVKNVHVDPTMLYDYQKRLGAIVKTYERRVDWLSSGSRRIWGTVCENRVVILVDLSIMNANYLIHIQHSLRLLLEEQMGNKAYFNIVAFGSVMKSWKKSLQPPTPENLQSAWKWVLNLECGGSRNFLEGYKYAVENDLDEKFHTAAQGVYLFTSGVPDQQEDVVCSYIAETCGGNDLKLHCILFSADDNITSGSMPGRYANINKTAEALKNMAHTGRGRFHWFNESGIIESDDITAVLNERDRAVNYSQKCAMLVDSVKRRAEERRAIKYQQALAIENGQQDKKMLHKRPKSAEKKALIPPKPTQLFLARKQLLENRDSDSSDKQKPWRPQSAKATIPGVSSSHAGCLGEKVPPSKKSGRPATQVFYTEVGNDVGVVFRQYPKDRSVRKHIRQPIIPDMEEIITTKQWLKKYSLLKLGLDLHKLCAGPDCTHEKRKVGTLHRRVAAKYCSIFPSVEIKGVVKHLQLLPHELEEYETQVERLLKRYVSRLQWLLSGSRRVFGVITEKKVAILVDTSGSMGPHLPELKKELASLVWDQICLNTEKFNLIRFSSDVDTWQVQLVEPTDEFCHDAVQWQATFVAEGNTNTLGALEEAFQDSGVDGVYLLTDGKPDQSASMVLKEVAKMNEGRGVHVNTISFNCDDSTANSFLKQLASETGGRYHRCHGDYDGHMFAHRLLTSEFQDEDDPNIPPFEGDDLRRLGAEIMKARQYLTESRQWRSLHSQTSKPHQKQYSKTSPELLDAGKVPNGTSTRPLSASAAFR</sequence>
<dbReference type="PROSITE" id="PS50234">
    <property type="entry name" value="VWFA"/>
    <property type="match status" value="1"/>
</dbReference>
<feature type="compositionally biased region" description="Acidic residues" evidence="1">
    <location>
        <begin position="1"/>
        <end position="21"/>
    </location>
</feature>
<dbReference type="KEGG" id="bbel:109485895"/>
<dbReference type="InterPro" id="IPR036465">
    <property type="entry name" value="vWFA_dom_sf"/>
</dbReference>